<dbReference type="RefSeq" id="WP_135030921.1">
    <property type="nucleotide sequence ID" value="NZ_BMLA01000001.1"/>
</dbReference>
<dbReference type="Pfam" id="PF22525">
    <property type="entry name" value="H2TH_5"/>
    <property type="match status" value="1"/>
</dbReference>
<organism evidence="2 3">
    <name type="scientific">Micrococcus flavus</name>
    <dbReference type="NCBI Taxonomy" id="384602"/>
    <lineage>
        <taxon>Bacteria</taxon>
        <taxon>Bacillati</taxon>
        <taxon>Actinomycetota</taxon>
        <taxon>Actinomycetes</taxon>
        <taxon>Micrococcales</taxon>
        <taxon>Micrococcaceae</taxon>
        <taxon>Micrococcus</taxon>
    </lineage>
</organism>
<protein>
    <recommendedName>
        <fullName evidence="1">Integration host factor-like helix-two turn-helix domain-containing protein</fullName>
    </recommendedName>
</protein>
<name>A0A4Y8WUH6_9MICC</name>
<evidence type="ECO:0000313" key="3">
    <source>
        <dbReference type="Proteomes" id="UP000560081"/>
    </source>
</evidence>
<feature type="domain" description="Integration host factor-like helix-two turn-helix" evidence="1">
    <location>
        <begin position="35"/>
        <end position="100"/>
    </location>
</feature>
<evidence type="ECO:0000313" key="2">
    <source>
        <dbReference type="EMBL" id="MBB4882588.1"/>
    </source>
</evidence>
<dbReference type="GO" id="GO:0003676">
    <property type="term" value="F:nucleic acid binding"/>
    <property type="evidence" value="ECO:0007669"/>
    <property type="project" value="InterPro"/>
</dbReference>
<evidence type="ECO:0000259" key="1">
    <source>
        <dbReference type="Pfam" id="PF22525"/>
    </source>
</evidence>
<dbReference type="InterPro" id="IPR047806">
    <property type="entry name" value="IHF_actinobact"/>
</dbReference>
<dbReference type="NCBIfam" id="NF041260">
    <property type="entry name" value="actino_IHF"/>
    <property type="match status" value="1"/>
</dbReference>
<reference evidence="2 3" key="1">
    <citation type="submission" date="2020-08" db="EMBL/GenBank/DDBJ databases">
        <title>Sequencing the genomes of 1000 actinobacteria strains.</title>
        <authorList>
            <person name="Klenk H.-P."/>
        </authorList>
    </citation>
    <scope>NUCLEOTIDE SEQUENCE [LARGE SCALE GENOMIC DNA]</scope>
    <source>
        <strain evidence="2 3">DSM 19079</strain>
    </source>
</reference>
<dbReference type="SUPFAM" id="SSF46946">
    <property type="entry name" value="S13-like H2TH domain"/>
    <property type="match status" value="1"/>
</dbReference>
<dbReference type="Gene3D" id="1.10.8.50">
    <property type="match status" value="1"/>
</dbReference>
<dbReference type="AlphaFoldDB" id="A0A4Y8WUH6"/>
<sequence>MALRQLSTEERAQARAKALRARQERAEVKSAFAAGEVSLGEVLDRAHRDPAIGRLRTVDLLQALPGVGAVRATAVMASCEISPARRLKGLGRRQREALIAYIGR</sequence>
<dbReference type="InterPro" id="IPR055201">
    <property type="entry name" value="IHF-like_H2TH"/>
</dbReference>
<accession>A0A4Y8WUH6</accession>
<gene>
    <name evidence="2" type="ORF">BJ976_000939</name>
</gene>
<dbReference type="OrthoDB" id="3197442at2"/>
<comment type="caution">
    <text evidence="2">The sequence shown here is derived from an EMBL/GenBank/DDBJ whole genome shotgun (WGS) entry which is preliminary data.</text>
</comment>
<dbReference type="InterPro" id="IPR010979">
    <property type="entry name" value="Ribosomal_uS13-like_H2TH"/>
</dbReference>
<proteinExistence type="predicted"/>
<dbReference type="EMBL" id="JACHMC010000001">
    <property type="protein sequence ID" value="MBB4882588.1"/>
    <property type="molecule type" value="Genomic_DNA"/>
</dbReference>
<dbReference type="Proteomes" id="UP000560081">
    <property type="component" value="Unassembled WGS sequence"/>
</dbReference>
<keyword evidence="3" id="KW-1185">Reference proteome</keyword>